<organism evidence="2">
    <name type="scientific">uncultured Rubrobacteraceae bacterium</name>
    <dbReference type="NCBI Taxonomy" id="349277"/>
    <lineage>
        <taxon>Bacteria</taxon>
        <taxon>Bacillati</taxon>
        <taxon>Actinomycetota</taxon>
        <taxon>Rubrobacteria</taxon>
        <taxon>Rubrobacterales</taxon>
        <taxon>Rubrobacteraceae</taxon>
        <taxon>environmental samples</taxon>
    </lineage>
</organism>
<feature type="compositionally biased region" description="Basic and acidic residues" evidence="1">
    <location>
        <begin position="43"/>
        <end position="57"/>
    </location>
</feature>
<sequence>VRPRRPRLFGLPVRPRGGGSRRRCGPRPPLRRGRARRPAHLPRPLEQRLHGRSDLSSRRPTPPPRGRQGPPRRVRRPRPPGRPERLQKSHARRSRRPPRLGPAPAREL</sequence>
<evidence type="ECO:0000313" key="2">
    <source>
        <dbReference type="EMBL" id="CAA9442611.1"/>
    </source>
</evidence>
<protein>
    <submittedName>
        <fullName evidence="2">Uncharacterized protein</fullName>
    </submittedName>
</protein>
<reference evidence="2" key="1">
    <citation type="submission" date="2020-02" db="EMBL/GenBank/DDBJ databases">
        <authorList>
            <person name="Meier V. D."/>
        </authorList>
    </citation>
    <scope>NUCLEOTIDE SEQUENCE</scope>
    <source>
        <strain evidence="2">AVDCRST_MAG01</strain>
    </source>
</reference>
<gene>
    <name evidence="2" type="ORF">AVDCRST_MAG01-01-3800</name>
</gene>
<dbReference type="AlphaFoldDB" id="A0A6J4QP18"/>
<feature type="compositionally biased region" description="Basic residues" evidence="1">
    <location>
        <begin position="88"/>
        <end position="98"/>
    </location>
</feature>
<feature type="region of interest" description="Disordered" evidence="1">
    <location>
        <begin position="1"/>
        <end position="108"/>
    </location>
</feature>
<feature type="compositionally biased region" description="Basic residues" evidence="1">
    <location>
        <begin position="19"/>
        <end position="40"/>
    </location>
</feature>
<name>A0A6J4QP18_9ACTN</name>
<feature type="compositionally biased region" description="Basic residues" evidence="1">
    <location>
        <begin position="70"/>
        <end position="79"/>
    </location>
</feature>
<dbReference type="EMBL" id="CADCUW010000493">
    <property type="protein sequence ID" value="CAA9442611.1"/>
    <property type="molecule type" value="Genomic_DNA"/>
</dbReference>
<feature type="non-terminal residue" evidence="2">
    <location>
        <position position="1"/>
    </location>
</feature>
<feature type="non-terminal residue" evidence="2">
    <location>
        <position position="108"/>
    </location>
</feature>
<accession>A0A6J4QP18</accession>
<evidence type="ECO:0000256" key="1">
    <source>
        <dbReference type="SAM" id="MobiDB-lite"/>
    </source>
</evidence>
<proteinExistence type="predicted"/>